<comment type="caution">
    <text evidence="1">The sequence shown here is derived from an EMBL/GenBank/DDBJ whole genome shotgun (WGS) entry which is preliminary data.</text>
</comment>
<sequence length="144" mass="15640">VPPIRQPAESLCGCLVVKSFGRQQFTSVEVDNRFHLKPSPTNVSASCTTSQGHLEARLPTAGSDEQTIPEADLVALPDSTVNVRFRGSDHQTVYDGFLRVLPEAWAASPLVAGEQKRFGLEELTALAEPIVTGLDILHFLVTEE</sequence>
<evidence type="ECO:0000313" key="2">
    <source>
        <dbReference type="Proteomes" id="UP000784294"/>
    </source>
</evidence>
<organism evidence="1 2">
    <name type="scientific">Protopolystoma xenopodis</name>
    <dbReference type="NCBI Taxonomy" id="117903"/>
    <lineage>
        <taxon>Eukaryota</taxon>
        <taxon>Metazoa</taxon>
        <taxon>Spiralia</taxon>
        <taxon>Lophotrochozoa</taxon>
        <taxon>Platyhelminthes</taxon>
        <taxon>Monogenea</taxon>
        <taxon>Polyopisthocotylea</taxon>
        <taxon>Polystomatidea</taxon>
        <taxon>Polystomatidae</taxon>
        <taxon>Protopolystoma</taxon>
    </lineage>
</organism>
<reference evidence="1" key="1">
    <citation type="submission" date="2018-11" db="EMBL/GenBank/DDBJ databases">
        <authorList>
            <consortium name="Pathogen Informatics"/>
        </authorList>
    </citation>
    <scope>NUCLEOTIDE SEQUENCE</scope>
</reference>
<feature type="non-terminal residue" evidence="1">
    <location>
        <position position="1"/>
    </location>
</feature>
<dbReference type="AlphaFoldDB" id="A0A3S5BR49"/>
<name>A0A3S5BR49_9PLAT</name>
<dbReference type="Proteomes" id="UP000784294">
    <property type="component" value="Unassembled WGS sequence"/>
</dbReference>
<dbReference type="EMBL" id="CAAALY010021268">
    <property type="protein sequence ID" value="VEL14473.1"/>
    <property type="molecule type" value="Genomic_DNA"/>
</dbReference>
<gene>
    <name evidence="1" type="ORF">PXEA_LOCUS7913</name>
</gene>
<evidence type="ECO:0000313" key="1">
    <source>
        <dbReference type="EMBL" id="VEL14473.1"/>
    </source>
</evidence>
<keyword evidence="2" id="KW-1185">Reference proteome</keyword>
<proteinExistence type="predicted"/>
<accession>A0A3S5BR49</accession>
<protein>
    <submittedName>
        <fullName evidence="1">Uncharacterized protein</fullName>
    </submittedName>
</protein>